<keyword evidence="7" id="KW-1185">Reference proteome</keyword>
<gene>
    <name evidence="6" type="ORF">SAMN05216554_2653</name>
</gene>
<dbReference type="InterPro" id="IPR032466">
    <property type="entry name" value="Metal_Hydrolase"/>
</dbReference>
<dbReference type="SUPFAM" id="SSF51556">
    <property type="entry name" value="Metallo-dependent hydrolases"/>
    <property type="match status" value="1"/>
</dbReference>
<evidence type="ECO:0000256" key="1">
    <source>
        <dbReference type="ARBA" id="ARBA00001947"/>
    </source>
</evidence>
<feature type="domain" description="Amidohydrolase-related" evidence="5">
    <location>
        <begin position="55"/>
        <end position="429"/>
    </location>
</feature>
<evidence type="ECO:0000313" key="7">
    <source>
        <dbReference type="Proteomes" id="UP000198891"/>
    </source>
</evidence>
<dbReference type="EMBL" id="FNPZ01000002">
    <property type="protein sequence ID" value="SDZ15113.1"/>
    <property type="molecule type" value="Genomic_DNA"/>
</dbReference>
<dbReference type="InterPro" id="IPR011059">
    <property type="entry name" value="Metal-dep_hydrolase_composite"/>
</dbReference>
<evidence type="ECO:0000256" key="2">
    <source>
        <dbReference type="ARBA" id="ARBA00022723"/>
    </source>
</evidence>
<dbReference type="PANTHER" id="PTHR11271">
    <property type="entry name" value="GUANINE DEAMINASE"/>
    <property type="match status" value="1"/>
</dbReference>
<proteinExistence type="predicted"/>
<evidence type="ECO:0000256" key="4">
    <source>
        <dbReference type="ARBA" id="ARBA00022833"/>
    </source>
</evidence>
<dbReference type="Pfam" id="PF01979">
    <property type="entry name" value="Amidohydro_1"/>
    <property type="match status" value="1"/>
</dbReference>
<evidence type="ECO:0000313" key="6">
    <source>
        <dbReference type="EMBL" id="SDZ15113.1"/>
    </source>
</evidence>
<dbReference type="InterPro" id="IPR006680">
    <property type="entry name" value="Amidohydro-rel"/>
</dbReference>
<evidence type="ECO:0000259" key="5">
    <source>
        <dbReference type="Pfam" id="PF01979"/>
    </source>
</evidence>
<keyword evidence="4" id="KW-0862">Zinc</keyword>
<dbReference type="AlphaFoldDB" id="A0A1H3QP99"/>
<keyword evidence="2" id="KW-0479">Metal-binding</keyword>
<dbReference type="OrthoDB" id="3189065at2"/>
<keyword evidence="3" id="KW-0378">Hydrolase</keyword>
<dbReference type="RefSeq" id="WP_092554391.1">
    <property type="nucleotide sequence ID" value="NZ_FNPZ01000002.1"/>
</dbReference>
<dbReference type="Gene3D" id="2.30.40.10">
    <property type="entry name" value="Urease, subunit C, domain 1"/>
    <property type="match status" value="1"/>
</dbReference>
<dbReference type="PANTHER" id="PTHR11271:SF37">
    <property type="entry name" value="FAMILY PROTEIN, PUTATIVE (AFU_ORTHOLOGUE AFUA_4G00460)-RELATED"/>
    <property type="match status" value="1"/>
</dbReference>
<dbReference type="GO" id="GO:0019239">
    <property type="term" value="F:deaminase activity"/>
    <property type="evidence" value="ECO:0007669"/>
    <property type="project" value="TreeGrafter"/>
</dbReference>
<dbReference type="GO" id="GO:0046872">
    <property type="term" value="F:metal ion binding"/>
    <property type="evidence" value="ECO:0007669"/>
    <property type="project" value="UniProtKB-KW"/>
</dbReference>
<dbReference type="InterPro" id="IPR051607">
    <property type="entry name" value="Metallo-dep_hydrolases"/>
</dbReference>
<dbReference type="GO" id="GO:0005829">
    <property type="term" value="C:cytosol"/>
    <property type="evidence" value="ECO:0007669"/>
    <property type="project" value="TreeGrafter"/>
</dbReference>
<accession>A0A1H3QP99</accession>
<reference evidence="6 7" key="1">
    <citation type="submission" date="2016-10" db="EMBL/GenBank/DDBJ databases">
        <authorList>
            <person name="de Groot N.N."/>
        </authorList>
    </citation>
    <scope>NUCLEOTIDE SEQUENCE [LARGE SCALE GENOMIC DNA]</scope>
    <source>
        <strain evidence="6 7">CGMCC 4.3491</strain>
    </source>
</reference>
<organism evidence="6 7">
    <name type="scientific">Herbiconiux ginsengi</name>
    <dbReference type="NCBI Taxonomy" id="381665"/>
    <lineage>
        <taxon>Bacteria</taxon>
        <taxon>Bacillati</taxon>
        <taxon>Actinomycetota</taxon>
        <taxon>Actinomycetes</taxon>
        <taxon>Micrococcales</taxon>
        <taxon>Microbacteriaceae</taxon>
        <taxon>Herbiconiux</taxon>
    </lineage>
</organism>
<dbReference type="NCBIfam" id="NF006056">
    <property type="entry name" value="PRK08204.1"/>
    <property type="match status" value="1"/>
</dbReference>
<name>A0A1H3QP99_9MICO</name>
<evidence type="ECO:0000256" key="3">
    <source>
        <dbReference type="ARBA" id="ARBA00022801"/>
    </source>
</evidence>
<dbReference type="Gene3D" id="3.20.20.140">
    <property type="entry name" value="Metal-dependent hydrolases"/>
    <property type="match status" value="1"/>
</dbReference>
<dbReference type="STRING" id="381665.SAMN05216554_2653"/>
<dbReference type="SUPFAM" id="SSF51338">
    <property type="entry name" value="Composite domain of metallo-dependent hydrolases"/>
    <property type="match status" value="1"/>
</dbReference>
<dbReference type="Proteomes" id="UP000198891">
    <property type="component" value="Unassembled WGS sequence"/>
</dbReference>
<comment type="cofactor">
    <cofactor evidence="1">
        <name>Zn(2+)</name>
        <dbReference type="ChEBI" id="CHEBI:29105"/>
    </cofactor>
</comment>
<sequence>MSARILIRNASVATGDASIGDLERADILVDDGRIAAVAPDLGDLDADIIDATEMIAMPGMIDTHRHTWQTALRGTLADGNIPDYLRGIRLQMAIRYRPEDMYAGNYAGALDALNCGITSVVDYCHNILDPECAHGAVNGLLDAGIRGLYGHGMTPVTSNTWSESEGGREGEVDPAEFEPRARLAREIKEQYFRDESQPLRFGLVPQELPIAPVADVAAEFRLARELGARMTMHANQLAVRQLFQDVKVLHDHDLLGPDLLLVHCSFNTPEEWELLRGTGTTVSVCAETEMQMGMGFPVIREATEFTPGPSLGIDCVSGDSGDMLSHARLVLQATRWRDDSAGYEKLVAPQTMRWTTKDALSWITRNGAVAAGIGDQVGSLTPGKQADIVLLDMSGISQAGWNRRDPTGAAIAQTNSGNVDTVLLGGRVVKRGGRLVHVDVDAALRLLRESHDYLYEQMDRHGGFIPQPPVDIPLYRERA</sequence>
<protein>
    <submittedName>
        <fullName evidence="6">Cytosine/adenosine deaminase</fullName>
    </submittedName>
</protein>